<keyword evidence="3" id="KW-1185">Reference proteome</keyword>
<evidence type="ECO:0008006" key="4">
    <source>
        <dbReference type="Google" id="ProtNLM"/>
    </source>
</evidence>
<sequence length="372" mass="38151">MAGGAAALALALLYLAPRDPFGGEPHAVARIEAAKAPEPPAAPAAAQAPQSASQEPKADATAAQMFEEAAGVKVTRRGGEGGTARIIHVEPASGVRLPAAPDRRVTEKGPHGQLPKIGPDGARPMDVYARPFVTSTALAPGAPRLALIIGGLGLNAGSTMQAVDQLPDEVTLAFAPYGADVDRLAQQARARGHETLLQAPMEPFDYPHNNPGPHTLTTAAPDGGSDDLRWLMSRFTGYAGVMNHLGGRFSADESAMSGALGEIAQRGLFYVDDGASPQSRAGDVARAIGAPFAQVDVNLDEGGRTEPLEAALARLETLARGKGAAIGFANATPAAVARIARFARDLERRGIALAPVSATLATRGAGAAQGRK</sequence>
<evidence type="ECO:0000313" key="3">
    <source>
        <dbReference type="Proteomes" id="UP001144323"/>
    </source>
</evidence>
<organism evidence="2 3">
    <name type="scientific">Methylocystis echinoides</name>
    <dbReference type="NCBI Taxonomy" id="29468"/>
    <lineage>
        <taxon>Bacteria</taxon>
        <taxon>Pseudomonadati</taxon>
        <taxon>Pseudomonadota</taxon>
        <taxon>Alphaproteobacteria</taxon>
        <taxon>Hyphomicrobiales</taxon>
        <taxon>Methylocystaceae</taxon>
        <taxon>Methylocystis</taxon>
    </lineage>
</organism>
<feature type="region of interest" description="Disordered" evidence="1">
    <location>
        <begin position="102"/>
        <end position="122"/>
    </location>
</feature>
<dbReference type="AlphaFoldDB" id="A0A9W6LSX2"/>
<protein>
    <recommendedName>
        <fullName evidence="4">Divergent polysaccharide deacetylase family protein</fullName>
    </recommendedName>
</protein>
<dbReference type="Gene3D" id="3.20.20.370">
    <property type="entry name" value="Glycoside hydrolase/deacetylase"/>
    <property type="match status" value="1"/>
</dbReference>
<comment type="caution">
    <text evidence="2">The sequence shown here is derived from an EMBL/GenBank/DDBJ whole genome shotgun (WGS) entry which is preliminary data.</text>
</comment>
<name>A0A9W6LSX2_9HYPH</name>
<dbReference type="InterPro" id="IPR006837">
    <property type="entry name" value="Divergent_DAC"/>
</dbReference>
<gene>
    <name evidence="2" type="ORF">LMG27198_30350</name>
</gene>
<dbReference type="PANTHER" id="PTHR30105:SF2">
    <property type="entry name" value="DIVERGENT POLYSACCHARIDE DEACETYLASE SUPERFAMILY"/>
    <property type="match status" value="1"/>
</dbReference>
<evidence type="ECO:0000256" key="1">
    <source>
        <dbReference type="SAM" id="MobiDB-lite"/>
    </source>
</evidence>
<evidence type="ECO:0000313" key="2">
    <source>
        <dbReference type="EMBL" id="GLI94043.1"/>
    </source>
</evidence>
<feature type="region of interest" description="Disordered" evidence="1">
    <location>
        <begin position="27"/>
        <end position="61"/>
    </location>
</feature>
<dbReference type="Pfam" id="PF04748">
    <property type="entry name" value="Polysacc_deac_2"/>
    <property type="match status" value="1"/>
</dbReference>
<dbReference type="InterPro" id="IPR011330">
    <property type="entry name" value="Glyco_hydro/deAcase_b/a-brl"/>
</dbReference>
<reference evidence="2" key="1">
    <citation type="journal article" date="2023" name="Int. J. Syst. Evol. Microbiol.">
        <title>Methylocystis iwaonis sp. nov., a type II methane-oxidizing bacterium from surface soil of a rice paddy field in Japan, and emended description of the genus Methylocystis (ex Whittenbury et al. 1970) Bowman et al. 1993.</title>
        <authorList>
            <person name="Kaise H."/>
            <person name="Sawadogo J.B."/>
            <person name="Alam M.S."/>
            <person name="Ueno C."/>
            <person name="Dianou D."/>
            <person name="Shinjo R."/>
            <person name="Asakawa S."/>
        </authorList>
    </citation>
    <scope>NUCLEOTIDE SEQUENCE</scope>
    <source>
        <strain evidence="2">LMG27198</strain>
    </source>
</reference>
<accession>A0A9W6LSX2</accession>
<dbReference type="PANTHER" id="PTHR30105">
    <property type="entry name" value="UNCHARACTERIZED YIBQ-RELATED"/>
    <property type="match status" value="1"/>
</dbReference>
<dbReference type="SUPFAM" id="SSF88713">
    <property type="entry name" value="Glycoside hydrolase/deacetylase"/>
    <property type="match status" value="1"/>
</dbReference>
<dbReference type="Proteomes" id="UP001144323">
    <property type="component" value="Unassembled WGS sequence"/>
</dbReference>
<feature type="compositionally biased region" description="Low complexity" evidence="1">
    <location>
        <begin position="43"/>
        <end position="55"/>
    </location>
</feature>
<dbReference type="CDD" id="cd10936">
    <property type="entry name" value="CE4_DAC2"/>
    <property type="match status" value="1"/>
</dbReference>
<proteinExistence type="predicted"/>
<dbReference type="EMBL" id="BSEC01000001">
    <property type="protein sequence ID" value="GLI94043.1"/>
    <property type="molecule type" value="Genomic_DNA"/>
</dbReference>
<dbReference type="GO" id="GO:0005975">
    <property type="term" value="P:carbohydrate metabolic process"/>
    <property type="evidence" value="ECO:0007669"/>
    <property type="project" value="InterPro"/>
</dbReference>